<sequence length="241" mass="26265">MTGTGQGLGGRLCSVASYDGLSQNYIDPTAEFTDDETFQTTDYTQSVPLNEYDGTSINGSNPFSSSESYPNSSPSNVFSPDPATSDSRTEDFPSERRHHASLFSNAIEQPSSETVTTVHGPGSTDLSPQWLQDRPWSEWDGENGQETGIQSTGLFNPLLYPSTATLTAVEQIPVTRPEAVPTLDINGSSPAFNNIGFWTATTGFTGTNPVLQPRTGRNNFVPKRFETSGDWRYVYLVPIMI</sequence>
<reference evidence="2 4" key="1">
    <citation type="submission" date="2020-01" db="EMBL/GenBank/DDBJ databases">
        <authorList>
            <consortium name="DOE Joint Genome Institute"/>
            <person name="Haridas S."/>
            <person name="Albert R."/>
            <person name="Binder M."/>
            <person name="Bloem J."/>
            <person name="Labutti K."/>
            <person name="Salamov A."/>
            <person name="Andreopoulos B."/>
            <person name="Baker S.E."/>
            <person name="Barry K."/>
            <person name="Bills G."/>
            <person name="Bluhm B.H."/>
            <person name="Cannon C."/>
            <person name="Castanera R."/>
            <person name="Culley D.E."/>
            <person name="Daum C."/>
            <person name="Ezra D."/>
            <person name="Gonzalez J.B."/>
            <person name="Henrissat B."/>
            <person name="Kuo A."/>
            <person name="Liang C."/>
            <person name="Lipzen A."/>
            <person name="Lutzoni F."/>
            <person name="Magnuson J."/>
            <person name="Mondo S."/>
            <person name="Nolan M."/>
            <person name="Ohm R."/>
            <person name="Pangilinan J."/>
            <person name="Park H.-J."/>
            <person name="Ramirez L."/>
            <person name="Alfaro M."/>
            <person name="Sun H."/>
            <person name="Tritt A."/>
            <person name="Yoshinaga Y."/>
            <person name="Zwiers L.-H."/>
            <person name="Turgeon B.G."/>
            <person name="Goodwin S.B."/>
            <person name="Spatafora J.W."/>
            <person name="Crous P.W."/>
            <person name="Grigoriev I.V."/>
        </authorList>
    </citation>
    <scope>NUCLEOTIDE SEQUENCE</scope>
    <source>
        <strain evidence="2 4">CBS 781.70</strain>
    </source>
</reference>
<feature type="compositionally biased region" description="Low complexity" evidence="1">
    <location>
        <begin position="56"/>
        <end position="76"/>
    </location>
</feature>
<dbReference type="Proteomes" id="UP000504638">
    <property type="component" value="Unplaced"/>
</dbReference>
<evidence type="ECO:0000313" key="3">
    <source>
        <dbReference type="Proteomes" id="UP000504638"/>
    </source>
</evidence>
<evidence type="ECO:0000313" key="2">
    <source>
        <dbReference type="EMBL" id="KAF1811962.1"/>
    </source>
</evidence>
<reference evidence="4" key="2">
    <citation type="submission" date="2020-04" db="EMBL/GenBank/DDBJ databases">
        <authorList>
            <consortium name="NCBI Genome Project"/>
        </authorList>
    </citation>
    <scope>NUCLEOTIDE SEQUENCE</scope>
    <source>
        <strain evidence="4">CBS 781.70</strain>
    </source>
</reference>
<organism evidence="2">
    <name type="scientific">Eremomyces bilateralis CBS 781.70</name>
    <dbReference type="NCBI Taxonomy" id="1392243"/>
    <lineage>
        <taxon>Eukaryota</taxon>
        <taxon>Fungi</taxon>
        <taxon>Dikarya</taxon>
        <taxon>Ascomycota</taxon>
        <taxon>Pezizomycotina</taxon>
        <taxon>Dothideomycetes</taxon>
        <taxon>Dothideomycetes incertae sedis</taxon>
        <taxon>Eremomycetales</taxon>
        <taxon>Eremomycetaceae</taxon>
        <taxon>Eremomyces</taxon>
    </lineage>
</organism>
<keyword evidence="3" id="KW-1185">Reference proteome</keyword>
<accession>A0A6G1G1U9</accession>
<protein>
    <submittedName>
        <fullName evidence="2 4">Uncharacterized protein</fullName>
    </submittedName>
</protein>
<proteinExistence type="predicted"/>
<evidence type="ECO:0000313" key="4">
    <source>
        <dbReference type="RefSeq" id="XP_033533593.1"/>
    </source>
</evidence>
<evidence type="ECO:0000256" key="1">
    <source>
        <dbReference type="SAM" id="MobiDB-lite"/>
    </source>
</evidence>
<reference evidence="4" key="3">
    <citation type="submission" date="2025-04" db="UniProtKB">
        <authorList>
            <consortium name="RefSeq"/>
        </authorList>
    </citation>
    <scope>IDENTIFICATION</scope>
    <source>
        <strain evidence="4">CBS 781.70</strain>
    </source>
</reference>
<dbReference type="RefSeq" id="XP_033533593.1">
    <property type="nucleotide sequence ID" value="XM_033676319.1"/>
</dbReference>
<dbReference type="EMBL" id="ML975159">
    <property type="protein sequence ID" value="KAF1811962.1"/>
    <property type="molecule type" value="Genomic_DNA"/>
</dbReference>
<feature type="compositionally biased region" description="Polar residues" evidence="1">
    <location>
        <begin position="102"/>
        <end position="117"/>
    </location>
</feature>
<dbReference type="AlphaFoldDB" id="A0A6G1G1U9"/>
<gene>
    <name evidence="2 4" type="ORF">P152DRAFT_39569</name>
</gene>
<dbReference type="GeneID" id="54416889"/>
<name>A0A6G1G1U9_9PEZI</name>
<feature type="region of interest" description="Disordered" evidence="1">
    <location>
        <begin position="32"/>
        <end position="150"/>
    </location>
</feature>